<dbReference type="Gene3D" id="3.40.50.1820">
    <property type="entry name" value="alpha/beta hydrolase"/>
    <property type="match status" value="1"/>
</dbReference>
<comment type="similarity">
    <text evidence="1">Belongs to the thioesterase family.</text>
</comment>
<evidence type="ECO:0000313" key="3">
    <source>
        <dbReference type="EMBL" id="MBM0274459.1"/>
    </source>
</evidence>
<evidence type="ECO:0000259" key="2">
    <source>
        <dbReference type="Pfam" id="PF00975"/>
    </source>
</evidence>
<dbReference type="PANTHER" id="PTHR11487">
    <property type="entry name" value="THIOESTERASE"/>
    <property type="match status" value="1"/>
</dbReference>
<dbReference type="SUPFAM" id="SSF53474">
    <property type="entry name" value="alpha/beta-Hydrolases"/>
    <property type="match status" value="1"/>
</dbReference>
<dbReference type="Proteomes" id="UP000622245">
    <property type="component" value="Unassembled WGS sequence"/>
</dbReference>
<dbReference type="RefSeq" id="WP_203146879.1">
    <property type="nucleotide sequence ID" value="NZ_JAEVHL010000006.1"/>
</dbReference>
<dbReference type="InterPro" id="IPR029058">
    <property type="entry name" value="AB_hydrolase_fold"/>
</dbReference>
<reference evidence="3 4" key="1">
    <citation type="submission" date="2021-01" db="EMBL/GenBank/DDBJ databases">
        <title>Draft genome sequence of Micromonospora sp. strain STR1s_6.</title>
        <authorList>
            <person name="Karlyshev A."/>
            <person name="Jawad R."/>
        </authorList>
    </citation>
    <scope>NUCLEOTIDE SEQUENCE [LARGE SCALE GENOMIC DNA]</scope>
    <source>
        <strain evidence="3 4">STR1S-6</strain>
    </source>
</reference>
<organism evidence="3 4">
    <name type="scientific">Micromonospora tarensis</name>
    <dbReference type="NCBI Taxonomy" id="2806100"/>
    <lineage>
        <taxon>Bacteria</taxon>
        <taxon>Bacillati</taxon>
        <taxon>Actinomycetota</taxon>
        <taxon>Actinomycetes</taxon>
        <taxon>Micromonosporales</taxon>
        <taxon>Micromonosporaceae</taxon>
        <taxon>Micromonospora</taxon>
    </lineage>
</organism>
<dbReference type="PANTHER" id="PTHR11487:SF0">
    <property type="entry name" value="S-ACYL FATTY ACID SYNTHASE THIOESTERASE, MEDIUM CHAIN"/>
    <property type="match status" value="1"/>
</dbReference>
<feature type="domain" description="Thioesterase" evidence="2">
    <location>
        <begin position="3"/>
        <end position="166"/>
    </location>
</feature>
<comment type="caution">
    <text evidence="3">The sequence shown here is derived from an EMBL/GenBank/DDBJ whole genome shotgun (WGS) entry which is preliminary data.</text>
</comment>
<dbReference type="InterPro" id="IPR001031">
    <property type="entry name" value="Thioesterase"/>
</dbReference>
<evidence type="ECO:0000313" key="4">
    <source>
        <dbReference type="Proteomes" id="UP000622245"/>
    </source>
</evidence>
<dbReference type="EMBL" id="JAEVHL010000006">
    <property type="protein sequence ID" value="MBM0274459.1"/>
    <property type="molecule type" value="Genomic_DNA"/>
</dbReference>
<name>A0ABS1YAN1_9ACTN</name>
<dbReference type="InterPro" id="IPR012223">
    <property type="entry name" value="TEII"/>
</dbReference>
<sequence length="189" mass="20428">MQALTPLGPAPLALFGHSMGGLAAYLAAVEWRRRTGAPPVWLGVAARRAPQFRRRPDALLALPDFELAMVLNGRYGGIPAEVAADADLLAHYARILRADIAAMDGYPHRPGDPLDCPVEVFGGRRDPDATEPELTGWQEVTSRPLRRHMFDGGHFFLHDHREAVATAATRGILAALGTDLTGPAPARWS</sequence>
<keyword evidence="4" id="KW-1185">Reference proteome</keyword>
<evidence type="ECO:0000256" key="1">
    <source>
        <dbReference type="ARBA" id="ARBA00007169"/>
    </source>
</evidence>
<dbReference type="Pfam" id="PF00975">
    <property type="entry name" value="Thioesterase"/>
    <property type="match status" value="1"/>
</dbReference>
<proteinExistence type="inferred from homology"/>
<accession>A0ABS1YAN1</accession>
<gene>
    <name evidence="3" type="ORF">JM949_02750</name>
</gene>
<protein>
    <submittedName>
        <fullName evidence="3">Thioesterase</fullName>
    </submittedName>
</protein>